<name>A0AAV4P866_CAEEX</name>
<keyword evidence="1" id="KW-0732">Signal</keyword>
<gene>
    <name evidence="2" type="ORF">CEXT_276791</name>
</gene>
<feature type="signal peptide" evidence="1">
    <location>
        <begin position="1"/>
        <end position="20"/>
    </location>
</feature>
<dbReference type="EMBL" id="BPLR01004105">
    <property type="protein sequence ID" value="GIX92195.1"/>
    <property type="molecule type" value="Genomic_DNA"/>
</dbReference>
<comment type="caution">
    <text evidence="2">The sequence shown here is derived from an EMBL/GenBank/DDBJ whole genome shotgun (WGS) entry which is preliminary data.</text>
</comment>
<evidence type="ECO:0000256" key="1">
    <source>
        <dbReference type="SAM" id="SignalP"/>
    </source>
</evidence>
<reference evidence="2 3" key="1">
    <citation type="submission" date="2021-06" db="EMBL/GenBank/DDBJ databases">
        <title>Caerostris extrusa draft genome.</title>
        <authorList>
            <person name="Kono N."/>
            <person name="Arakawa K."/>
        </authorList>
    </citation>
    <scope>NUCLEOTIDE SEQUENCE [LARGE SCALE GENOMIC DNA]</scope>
</reference>
<sequence>MNRTLRTALSISSFSLLSWGVPPRPAGGWNCGPRCTSTRSRWPLSSRGPGWPRNRVADVHVVESPQDSRFRV</sequence>
<accession>A0AAV4P866</accession>
<protein>
    <recommendedName>
        <fullName evidence="4">Secreted protein</fullName>
    </recommendedName>
</protein>
<evidence type="ECO:0000313" key="3">
    <source>
        <dbReference type="Proteomes" id="UP001054945"/>
    </source>
</evidence>
<feature type="chain" id="PRO_5043315820" description="Secreted protein" evidence="1">
    <location>
        <begin position="21"/>
        <end position="72"/>
    </location>
</feature>
<dbReference type="AlphaFoldDB" id="A0AAV4P866"/>
<keyword evidence="3" id="KW-1185">Reference proteome</keyword>
<proteinExistence type="predicted"/>
<evidence type="ECO:0008006" key="4">
    <source>
        <dbReference type="Google" id="ProtNLM"/>
    </source>
</evidence>
<dbReference type="Proteomes" id="UP001054945">
    <property type="component" value="Unassembled WGS sequence"/>
</dbReference>
<evidence type="ECO:0000313" key="2">
    <source>
        <dbReference type="EMBL" id="GIX92195.1"/>
    </source>
</evidence>
<organism evidence="2 3">
    <name type="scientific">Caerostris extrusa</name>
    <name type="common">Bark spider</name>
    <name type="synonym">Caerostris bankana</name>
    <dbReference type="NCBI Taxonomy" id="172846"/>
    <lineage>
        <taxon>Eukaryota</taxon>
        <taxon>Metazoa</taxon>
        <taxon>Ecdysozoa</taxon>
        <taxon>Arthropoda</taxon>
        <taxon>Chelicerata</taxon>
        <taxon>Arachnida</taxon>
        <taxon>Araneae</taxon>
        <taxon>Araneomorphae</taxon>
        <taxon>Entelegynae</taxon>
        <taxon>Araneoidea</taxon>
        <taxon>Araneidae</taxon>
        <taxon>Caerostris</taxon>
    </lineage>
</organism>